<dbReference type="InterPro" id="IPR001509">
    <property type="entry name" value="Epimerase_deHydtase"/>
</dbReference>
<dbReference type="EC" id="1.1.1.364" evidence="3"/>
<evidence type="ECO:0000313" key="3">
    <source>
        <dbReference type="EMBL" id="ODM06969.1"/>
    </source>
</evidence>
<organism evidence="3 4">
    <name type="scientific">Eisenbergiella tayi</name>
    <dbReference type="NCBI Taxonomy" id="1432052"/>
    <lineage>
        <taxon>Bacteria</taxon>
        <taxon>Bacillati</taxon>
        <taxon>Bacillota</taxon>
        <taxon>Clostridia</taxon>
        <taxon>Lachnospirales</taxon>
        <taxon>Lachnospiraceae</taxon>
        <taxon>Eisenbergiella</taxon>
    </lineage>
</organism>
<dbReference type="GO" id="GO:0016491">
    <property type="term" value="F:oxidoreductase activity"/>
    <property type="evidence" value="ECO:0007669"/>
    <property type="project" value="UniProtKB-KW"/>
</dbReference>
<reference evidence="3 4" key="1">
    <citation type="submission" date="2016-07" db="EMBL/GenBank/DDBJ databases">
        <title>Characterization of isolates of Eisenbergiella tayi derived from blood cultures, using whole genome sequencing.</title>
        <authorList>
            <person name="Burdz T."/>
            <person name="Wiebe D."/>
            <person name="Huynh C."/>
            <person name="Bernard K."/>
        </authorList>
    </citation>
    <scope>NUCLEOTIDE SEQUENCE [LARGE SCALE GENOMIC DNA]</scope>
    <source>
        <strain evidence="3 4">NML 110608</strain>
    </source>
</reference>
<dbReference type="InterPro" id="IPR036291">
    <property type="entry name" value="NAD(P)-bd_dom_sf"/>
</dbReference>
<dbReference type="Proteomes" id="UP000094067">
    <property type="component" value="Unassembled WGS sequence"/>
</dbReference>
<accession>A0A1E3AE66</accession>
<feature type="domain" description="NAD-dependent epimerase/dehydratase" evidence="2">
    <location>
        <begin position="49"/>
        <end position="251"/>
    </location>
</feature>
<dbReference type="EMBL" id="MCGH01000002">
    <property type="protein sequence ID" value="ODM06969.1"/>
    <property type="molecule type" value="Genomic_DNA"/>
</dbReference>
<evidence type="ECO:0000313" key="4">
    <source>
        <dbReference type="Proteomes" id="UP000094067"/>
    </source>
</evidence>
<protein>
    <submittedName>
        <fullName evidence="3">dTDP-4-oxo-6-deoxy-D-allose reductase</fullName>
        <ecNumber evidence="3">1.1.1.364</ecNumber>
    </submittedName>
</protein>
<dbReference type="Pfam" id="PF01370">
    <property type="entry name" value="Epimerase"/>
    <property type="match status" value="1"/>
</dbReference>
<keyword evidence="3" id="KW-0560">Oxidoreductase</keyword>
<gene>
    <name evidence="3" type="primary">gerKI</name>
    <name evidence="3" type="ORF">BEI61_02859</name>
</gene>
<dbReference type="PATRIC" id="fig|1432052.4.peg.3188"/>
<comment type="caution">
    <text evidence="3">The sequence shown here is derived from an EMBL/GenBank/DDBJ whole genome shotgun (WGS) entry which is preliminary data.</text>
</comment>
<evidence type="ECO:0000259" key="2">
    <source>
        <dbReference type="Pfam" id="PF01370"/>
    </source>
</evidence>
<dbReference type="PANTHER" id="PTHR43000">
    <property type="entry name" value="DTDP-D-GLUCOSE 4,6-DEHYDRATASE-RELATED"/>
    <property type="match status" value="1"/>
</dbReference>
<dbReference type="AlphaFoldDB" id="A0A1E3AE66"/>
<proteinExistence type="inferred from homology"/>
<sequence>MKRRGELLRRQTGICIFTWKARQGYDKIALLHPAGDYYNRKAQNKMKLLITGGTVFVSKFTASYFAGRGHEVYVLNRGTRPQAEGVNLIKADRNSLGSALCGMYFDAVIDVCAYKEADINNLLDAGIKFDDYVLISSSAVYPETLPQPFNERQPIGKNSIWGDYSSGKVGAEVCLTSRYPNAYVIRPPYLYGPMQNLYREPFVFECADLKRKFYIPGDGEMKLLFFHVEDLCRFIYIILKQHPDNHIFNVGNTQPVSISTFAELCYRAAGAPLEKVFVKDHPNQRDYFSFHNYEYLLDVSLQNEIMPEQKDLYCGLKESYEWYKSNKEEVRKKPYIDFIDRNFQ</sequence>
<dbReference type="Gene3D" id="3.40.50.720">
    <property type="entry name" value="NAD(P)-binding Rossmann-like Domain"/>
    <property type="match status" value="1"/>
</dbReference>
<evidence type="ECO:0000256" key="1">
    <source>
        <dbReference type="ARBA" id="ARBA00007637"/>
    </source>
</evidence>
<dbReference type="SUPFAM" id="SSF51735">
    <property type="entry name" value="NAD(P)-binding Rossmann-fold domains"/>
    <property type="match status" value="1"/>
</dbReference>
<comment type="similarity">
    <text evidence="1">Belongs to the NAD(P)-dependent epimerase/dehydratase family.</text>
</comment>
<name>A0A1E3AE66_9FIRM</name>